<accession>A0AAJ1TCA7</accession>
<proteinExistence type="predicted"/>
<dbReference type="CDD" id="cd11579">
    <property type="entry name" value="Glyco_tran_WbsX"/>
    <property type="match status" value="1"/>
</dbReference>
<gene>
    <name evidence="1" type="ORF">J2Z48_000389</name>
</gene>
<dbReference type="InterPro" id="IPR032719">
    <property type="entry name" value="WbsX"/>
</dbReference>
<keyword evidence="2" id="KW-1185">Reference proteome</keyword>
<dbReference type="PANTHER" id="PTHR41244:SF1">
    <property type="entry name" value="GLYCOSYLTRANSFERASE"/>
    <property type="match status" value="1"/>
</dbReference>
<name>A0AAJ1TCA7_9BACL</name>
<dbReference type="Gene3D" id="3.20.20.80">
    <property type="entry name" value="Glycosidases"/>
    <property type="match status" value="1"/>
</dbReference>
<evidence type="ECO:0000313" key="2">
    <source>
        <dbReference type="Proteomes" id="UP001238450"/>
    </source>
</evidence>
<organism evidence="1 2">
    <name type="scientific">Croceifilum oryzae</name>
    <dbReference type="NCBI Taxonomy" id="1553429"/>
    <lineage>
        <taxon>Bacteria</taxon>
        <taxon>Bacillati</taxon>
        <taxon>Bacillota</taxon>
        <taxon>Bacilli</taxon>
        <taxon>Bacillales</taxon>
        <taxon>Thermoactinomycetaceae</taxon>
        <taxon>Croceifilum</taxon>
    </lineage>
</organism>
<dbReference type="PANTHER" id="PTHR41244">
    <property type="entry name" value="RHAMNAN SYNTHESIS F"/>
    <property type="match status" value="1"/>
</dbReference>
<evidence type="ECO:0000313" key="1">
    <source>
        <dbReference type="EMBL" id="MDQ0416225.1"/>
    </source>
</evidence>
<dbReference type="RefSeq" id="WP_307250496.1">
    <property type="nucleotide sequence ID" value="NZ_JAUSUV010000002.1"/>
</dbReference>
<dbReference type="EMBL" id="JAUSUV010000002">
    <property type="protein sequence ID" value="MDQ0416225.1"/>
    <property type="molecule type" value="Genomic_DNA"/>
</dbReference>
<comment type="caution">
    <text evidence="1">The sequence shown here is derived from an EMBL/GenBank/DDBJ whole genome shotgun (WGS) entry which is preliminary data.</text>
</comment>
<sequence length="372" mass="44187">MNLSSTEEPKVIALYLPQFHRVVENDMWWGDGFTEWTNTRKAVPLFPGHYQPREPLNDFYYDLTDANARKWQADIAKEHGVFGFCYYHYWFKGKMLLETPLNEVLRLGEPDFPFCLSWANETWSRRWNGADQDILMAQEYGDEEDWKEHFDYVVQAFKDPRYICIDHKPLFTIYRAGDIPRYREMLSYWTDLAKQHGFEGMYFVETVSGRPPFKELDGFDATFEFEPTYTLAWDRSNRSEIISQVPSYQNPKKSFRLYDYDGMWERILKRNPDRGEKKTILGAFVDWDNSARVGERASAFTISDSTPEKFGNHMAEQLERAKQIGSPFVFVNAWNEWAEGTYLEPDKKYGHRYLEELKRVVEQVSEKKKQPR</sequence>
<dbReference type="AlphaFoldDB" id="A0AAJ1TCA7"/>
<protein>
    <submittedName>
        <fullName evidence="1">Lipopolysaccharide biosynthesis protein</fullName>
    </submittedName>
</protein>
<dbReference type="Proteomes" id="UP001238450">
    <property type="component" value="Unassembled WGS sequence"/>
</dbReference>
<dbReference type="Pfam" id="PF14307">
    <property type="entry name" value="Glyco_tran_WbsX"/>
    <property type="match status" value="1"/>
</dbReference>
<reference evidence="1 2" key="1">
    <citation type="submission" date="2023-07" db="EMBL/GenBank/DDBJ databases">
        <title>Genomic Encyclopedia of Type Strains, Phase IV (KMG-IV): sequencing the most valuable type-strain genomes for metagenomic binning, comparative biology and taxonomic classification.</title>
        <authorList>
            <person name="Goeker M."/>
        </authorList>
    </citation>
    <scope>NUCLEOTIDE SEQUENCE [LARGE SCALE GENOMIC DNA]</scope>
    <source>
        <strain evidence="1 2">DSM 46876</strain>
    </source>
</reference>